<name>A0A7V7VWW8_9HYPH</name>
<evidence type="ECO:0000313" key="2">
    <source>
        <dbReference type="Proteomes" id="UP000460650"/>
    </source>
</evidence>
<dbReference type="RefSeq" id="WP_151643105.1">
    <property type="nucleotide sequence ID" value="NZ_WBVY01000001.1"/>
</dbReference>
<sequence length="64" mass="7510">MDIEEHGNFYIHRQTIADRDGRITEYFDVGHIIDVNGRRIHKVNSDVGFSNRAEALQWIQKQKA</sequence>
<dbReference type="AlphaFoldDB" id="A0A7V7VWW8"/>
<evidence type="ECO:0000313" key="1">
    <source>
        <dbReference type="EMBL" id="KAB2658793.1"/>
    </source>
</evidence>
<gene>
    <name evidence="1" type="ORF">F9K94_00920</name>
</gene>
<dbReference type="Proteomes" id="UP000460650">
    <property type="component" value="Unassembled WGS sequence"/>
</dbReference>
<dbReference type="EMBL" id="WBVY01000001">
    <property type="protein sequence ID" value="KAB2658793.1"/>
    <property type="molecule type" value="Genomic_DNA"/>
</dbReference>
<comment type="caution">
    <text evidence="1">The sequence shown here is derived from an EMBL/GenBank/DDBJ whole genome shotgun (WGS) entry which is preliminary data.</text>
</comment>
<proteinExistence type="predicted"/>
<organism evidence="1 2">
    <name type="scientific">Brucella tritici</name>
    <dbReference type="NCBI Taxonomy" id="94626"/>
    <lineage>
        <taxon>Bacteria</taxon>
        <taxon>Pseudomonadati</taxon>
        <taxon>Pseudomonadota</taxon>
        <taxon>Alphaproteobacteria</taxon>
        <taxon>Hyphomicrobiales</taxon>
        <taxon>Brucellaceae</taxon>
        <taxon>Brucella/Ochrobactrum group</taxon>
        <taxon>Brucella</taxon>
    </lineage>
</organism>
<reference evidence="1 2" key="1">
    <citation type="submission" date="2019-09" db="EMBL/GenBank/DDBJ databases">
        <title>Taxonomic organization of the family Brucellaceae based on a phylogenomic approach.</title>
        <authorList>
            <person name="Leclercq S."/>
            <person name="Cloeckaert A."/>
            <person name="Zygmunt M.S."/>
        </authorList>
    </citation>
    <scope>NUCLEOTIDE SEQUENCE [LARGE SCALE GENOMIC DNA]</scope>
    <source>
        <strain evidence="1 2">TA93</strain>
    </source>
</reference>
<protein>
    <submittedName>
        <fullName evidence="1">Uncharacterized protein</fullName>
    </submittedName>
</protein>
<accession>A0A7V7VWW8</accession>